<dbReference type="SMART" id="SM00855">
    <property type="entry name" value="PGAM"/>
    <property type="match status" value="1"/>
</dbReference>
<dbReference type="InterPro" id="IPR029033">
    <property type="entry name" value="His_PPase_superfam"/>
</dbReference>
<evidence type="ECO:0008006" key="3">
    <source>
        <dbReference type="Google" id="ProtNLM"/>
    </source>
</evidence>
<evidence type="ECO:0000313" key="1">
    <source>
        <dbReference type="EMBL" id="HIP56566.1"/>
    </source>
</evidence>
<evidence type="ECO:0000313" key="2">
    <source>
        <dbReference type="Proteomes" id="UP000605805"/>
    </source>
</evidence>
<gene>
    <name evidence="1" type="ORF">EYH02_00625</name>
</gene>
<protein>
    <recommendedName>
        <fullName evidence="3">Phosphohistidine phosphatase SixA</fullName>
    </recommendedName>
</protein>
<reference evidence="1" key="1">
    <citation type="journal article" date="2020" name="ISME J.">
        <title>Gammaproteobacteria mediating utilization of methyl-, sulfur- and petroleum organic compounds in deep ocean hydrothermal plumes.</title>
        <authorList>
            <person name="Zhou Z."/>
            <person name="Liu Y."/>
            <person name="Pan J."/>
            <person name="Cron B.R."/>
            <person name="Toner B.M."/>
            <person name="Anantharaman K."/>
            <person name="Breier J.A."/>
            <person name="Dick G.J."/>
            <person name="Li M."/>
        </authorList>
    </citation>
    <scope>NUCLEOTIDE SEQUENCE</scope>
    <source>
        <strain evidence="1">SZUA-1435</strain>
    </source>
</reference>
<dbReference type="Gene3D" id="3.40.50.1240">
    <property type="entry name" value="Phosphoglycerate mutase-like"/>
    <property type="match status" value="1"/>
</dbReference>
<name>A0A832YZC9_9CREN</name>
<dbReference type="SUPFAM" id="SSF53254">
    <property type="entry name" value="Phosphoglycerate mutase-like"/>
    <property type="match status" value="1"/>
</dbReference>
<dbReference type="Pfam" id="PF00300">
    <property type="entry name" value="His_Phos_1"/>
    <property type="match status" value="1"/>
</dbReference>
<accession>A0A832YZC9</accession>
<sequence>MLIACMACTHLVGDVVTVFISAIIIKHGELNQLKSLRCPCVFLYIMRHGKAEERKPGQSDEERRLTDEGRQDVELVARLMPYKPSVVFTSPIRRAVETGEVVSRVWSVELRVVEELHPQLLSLDSLKRVPLTDNAVLVGHAPSIERLLSNLIGGGNIKLKAGAIAGIELERIEEGKAVLQFVITPEIARKCVLRT</sequence>
<dbReference type="EMBL" id="DQTV01000015">
    <property type="protein sequence ID" value="HIP56566.1"/>
    <property type="molecule type" value="Genomic_DNA"/>
</dbReference>
<dbReference type="AlphaFoldDB" id="A0A832YZC9"/>
<organism evidence="1 2">
    <name type="scientific">Ignisphaera aggregans</name>
    <dbReference type="NCBI Taxonomy" id="334771"/>
    <lineage>
        <taxon>Archaea</taxon>
        <taxon>Thermoproteota</taxon>
        <taxon>Thermoprotei</taxon>
        <taxon>Desulfurococcales</taxon>
        <taxon>Desulfurococcaceae</taxon>
        <taxon>Ignisphaera</taxon>
    </lineage>
</organism>
<dbReference type="InterPro" id="IPR013078">
    <property type="entry name" value="His_Pase_superF_clade-1"/>
</dbReference>
<comment type="caution">
    <text evidence="1">The sequence shown here is derived from an EMBL/GenBank/DDBJ whole genome shotgun (WGS) entry which is preliminary data.</text>
</comment>
<proteinExistence type="predicted"/>
<dbReference type="CDD" id="cd07067">
    <property type="entry name" value="HP_PGM_like"/>
    <property type="match status" value="1"/>
</dbReference>
<dbReference type="Proteomes" id="UP000605805">
    <property type="component" value="Unassembled WGS sequence"/>
</dbReference>